<evidence type="ECO:0000256" key="4">
    <source>
        <dbReference type="ARBA" id="ARBA00023136"/>
    </source>
</evidence>
<comment type="caution">
    <text evidence="7">The sequence shown here is derived from an EMBL/GenBank/DDBJ whole genome shotgun (WGS) entry which is preliminary data.</text>
</comment>
<dbReference type="EMBL" id="BMOF01000029">
    <property type="protein sequence ID" value="GGK02064.1"/>
    <property type="molecule type" value="Genomic_DNA"/>
</dbReference>
<dbReference type="GO" id="GO:0033281">
    <property type="term" value="C:TAT protein transport complex"/>
    <property type="evidence" value="ECO:0007669"/>
    <property type="project" value="UniProtKB-UniRule"/>
</dbReference>
<dbReference type="PRINTS" id="PR01840">
    <property type="entry name" value="TATCFAMILY"/>
</dbReference>
<dbReference type="AlphaFoldDB" id="A0A8J3B7W8"/>
<accession>A0A8J3B7W8</accession>
<feature type="transmembrane region" description="Helical" evidence="5">
    <location>
        <begin position="66"/>
        <end position="91"/>
    </location>
</feature>
<protein>
    <recommendedName>
        <fullName evidence="5">Sec-independent protein translocase protein TatC</fullName>
    </recommendedName>
</protein>
<evidence type="ECO:0000313" key="8">
    <source>
        <dbReference type="Proteomes" id="UP000637720"/>
    </source>
</evidence>
<keyword evidence="5" id="KW-0653">Protein transport</keyword>
<sequence>MRDPEMSYLDHIQELRRRVIRVLLFFLAALVLGFFVAQPVVETLKTHDVAKEIPWFVFNLTDALRVYMQFAFLIATLLTLPVALYQLWRFVAPGLYPEERRAALLYIPLAVGLFLLGALFAYFVLFPLIVRFLKAVAENMGATPAYGLAQYFGFLFNVVLPVAILFELPVLSMFLTRLRILNPVVLRKFRRLAYLILVVVAAVITPPDIVSAVLVYAPLVLLYEIAVWSSRVVWRKQQREDAEREARWREEERAAEGEPDRAPG</sequence>
<evidence type="ECO:0000256" key="5">
    <source>
        <dbReference type="HAMAP-Rule" id="MF_00902"/>
    </source>
</evidence>
<dbReference type="GO" id="GO:0009977">
    <property type="term" value="F:proton motive force dependent protein transmembrane transporter activity"/>
    <property type="evidence" value="ECO:0007669"/>
    <property type="project" value="TreeGrafter"/>
</dbReference>
<dbReference type="GO" id="GO:0065002">
    <property type="term" value="P:intracellular protein transmembrane transport"/>
    <property type="evidence" value="ECO:0007669"/>
    <property type="project" value="TreeGrafter"/>
</dbReference>
<dbReference type="HAMAP" id="MF_00902">
    <property type="entry name" value="TatC"/>
    <property type="match status" value="1"/>
</dbReference>
<gene>
    <name evidence="7" type="primary">tatC2</name>
    <name evidence="5" type="synonym">tatC</name>
    <name evidence="7" type="ORF">GCM10007043_15190</name>
</gene>
<dbReference type="InterPro" id="IPR019820">
    <property type="entry name" value="Sec-indep_translocase_CS"/>
</dbReference>
<dbReference type="PROSITE" id="PS01218">
    <property type="entry name" value="TATC"/>
    <property type="match status" value="1"/>
</dbReference>
<evidence type="ECO:0000256" key="1">
    <source>
        <dbReference type="ARBA" id="ARBA00004141"/>
    </source>
</evidence>
<feature type="transmembrane region" description="Helical" evidence="5">
    <location>
        <begin position="149"/>
        <end position="171"/>
    </location>
</feature>
<evidence type="ECO:0000313" key="7">
    <source>
        <dbReference type="EMBL" id="GGK02064.1"/>
    </source>
</evidence>
<organism evidence="7 8">
    <name type="scientific">Calditerricola satsumensis</name>
    <dbReference type="NCBI Taxonomy" id="373054"/>
    <lineage>
        <taxon>Bacteria</taxon>
        <taxon>Bacillati</taxon>
        <taxon>Bacillota</taxon>
        <taxon>Bacilli</taxon>
        <taxon>Bacillales</taxon>
        <taxon>Bacillaceae</taxon>
        <taxon>Calditerricola</taxon>
    </lineage>
</organism>
<dbReference type="NCBIfam" id="TIGR00945">
    <property type="entry name" value="tatC"/>
    <property type="match status" value="1"/>
</dbReference>
<comment type="subunit">
    <text evidence="5">Forms a complex with TatA.</text>
</comment>
<dbReference type="GO" id="GO:0043953">
    <property type="term" value="P:protein transport by the Tat complex"/>
    <property type="evidence" value="ECO:0007669"/>
    <property type="project" value="UniProtKB-UniRule"/>
</dbReference>
<dbReference type="Pfam" id="PF00902">
    <property type="entry name" value="TatC"/>
    <property type="match status" value="1"/>
</dbReference>
<keyword evidence="5" id="KW-1003">Cell membrane</keyword>
<keyword evidence="5" id="KW-0813">Transport</keyword>
<dbReference type="PANTHER" id="PTHR30371:SF0">
    <property type="entry name" value="SEC-INDEPENDENT PROTEIN TRANSLOCASE PROTEIN TATC, CHLOROPLASTIC-RELATED"/>
    <property type="match status" value="1"/>
</dbReference>
<keyword evidence="3 5" id="KW-1133">Transmembrane helix</keyword>
<feature type="region of interest" description="Disordered" evidence="6">
    <location>
        <begin position="238"/>
        <end position="264"/>
    </location>
</feature>
<reference evidence="7" key="2">
    <citation type="submission" date="2020-09" db="EMBL/GenBank/DDBJ databases">
        <authorList>
            <person name="Sun Q."/>
            <person name="Ohkuma M."/>
        </authorList>
    </citation>
    <scope>NUCLEOTIDE SEQUENCE</scope>
    <source>
        <strain evidence="7">JCM 14719</strain>
    </source>
</reference>
<dbReference type="InterPro" id="IPR002033">
    <property type="entry name" value="TatC"/>
</dbReference>
<comment type="function">
    <text evidence="5">Part of the twin-arginine translocation (Tat) system that transports large folded proteins containing a characteristic twin-arginine motif in their signal peptide across membranes.</text>
</comment>
<comment type="subcellular location">
    <subcellularLocation>
        <location evidence="5">Cell membrane</location>
        <topology evidence="5">Multi-pass membrane protein</topology>
    </subcellularLocation>
    <subcellularLocation>
        <location evidence="1">Membrane</location>
        <topology evidence="1">Multi-pass membrane protein</topology>
    </subcellularLocation>
</comment>
<evidence type="ECO:0000256" key="2">
    <source>
        <dbReference type="ARBA" id="ARBA00022692"/>
    </source>
</evidence>
<feature type="transmembrane region" description="Helical" evidence="5">
    <location>
        <begin position="20"/>
        <end position="41"/>
    </location>
</feature>
<comment type="similarity">
    <text evidence="5">Belongs to the TatC family.</text>
</comment>
<reference evidence="7" key="1">
    <citation type="journal article" date="2014" name="Int. J. Syst. Evol. Microbiol.">
        <title>Complete genome sequence of Corynebacterium casei LMG S-19264T (=DSM 44701T), isolated from a smear-ripened cheese.</title>
        <authorList>
            <consortium name="US DOE Joint Genome Institute (JGI-PGF)"/>
            <person name="Walter F."/>
            <person name="Albersmeier A."/>
            <person name="Kalinowski J."/>
            <person name="Ruckert C."/>
        </authorList>
    </citation>
    <scope>NUCLEOTIDE SEQUENCE</scope>
    <source>
        <strain evidence="7">JCM 14719</strain>
    </source>
</reference>
<evidence type="ECO:0000256" key="6">
    <source>
        <dbReference type="SAM" id="MobiDB-lite"/>
    </source>
</evidence>
<dbReference type="PANTHER" id="PTHR30371">
    <property type="entry name" value="SEC-INDEPENDENT PROTEIN TRANSLOCASE PROTEIN TATC"/>
    <property type="match status" value="1"/>
</dbReference>
<comment type="caution">
    <text evidence="5">Lacks conserved residue(s) required for the propagation of feature annotation.</text>
</comment>
<keyword evidence="5" id="KW-0811">Translocation</keyword>
<keyword evidence="4 5" id="KW-0472">Membrane</keyword>
<keyword evidence="8" id="KW-1185">Reference proteome</keyword>
<proteinExistence type="inferred from homology"/>
<feature type="transmembrane region" description="Helical" evidence="5">
    <location>
        <begin position="103"/>
        <end position="129"/>
    </location>
</feature>
<dbReference type="Proteomes" id="UP000637720">
    <property type="component" value="Unassembled WGS sequence"/>
</dbReference>
<keyword evidence="2 5" id="KW-0812">Transmembrane</keyword>
<evidence type="ECO:0000256" key="3">
    <source>
        <dbReference type="ARBA" id="ARBA00022989"/>
    </source>
</evidence>
<name>A0A8J3B7W8_9BACI</name>
<feature type="transmembrane region" description="Helical" evidence="5">
    <location>
        <begin position="192"/>
        <end position="209"/>
    </location>
</feature>